<name>A0A7W7Y6E1_9BACT</name>
<keyword evidence="3" id="KW-1185">Reference proteome</keyword>
<gene>
    <name evidence="2" type="ORF">HNR37_002256</name>
</gene>
<evidence type="ECO:0000256" key="1">
    <source>
        <dbReference type="ARBA" id="ARBA00044777"/>
    </source>
</evidence>
<dbReference type="EMBL" id="JACHID010000023">
    <property type="protein sequence ID" value="MBB5022909.1"/>
    <property type="molecule type" value="Genomic_DNA"/>
</dbReference>
<dbReference type="Gene3D" id="6.10.250.2410">
    <property type="match status" value="1"/>
</dbReference>
<dbReference type="PANTHER" id="PTHR33969:SF2">
    <property type="entry name" value="SEGREGATION AND CONDENSATION PROTEIN A"/>
    <property type="match status" value="1"/>
</dbReference>
<comment type="caution">
    <text evidence="2">The sequence shown here is derived from an EMBL/GenBank/DDBJ whole genome shotgun (WGS) entry which is preliminary data.</text>
</comment>
<organism evidence="2 3">
    <name type="scientific">Desulfurispira natronophila</name>
    <dbReference type="NCBI Taxonomy" id="682562"/>
    <lineage>
        <taxon>Bacteria</taxon>
        <taxon>Pseudomonadati</taxon>
        <taxon>Chrysiogenota</taxon>
        <taxon>Chrysiogenia</taxon>
        <taxon>Chrysiogenales</taxon>
        <taxon>Chrysiogenaceae</taxon>
        <taxon>Desulfurispira</taxon>
    </lineage>
</organism>
<reference evidence="2 3" key="1">
    <citation type="submission" date="2020-08" db="EMBL/GenBank/DDBJ databases">
        <title>Genomic Encyclopedia of Type Strains, Phase IV (KMG-IV): sequencing the most valuable type-strain genomes for metagenomic binning, comparative biology and taxonomic classification.</title>
        <authorList>
            <person name="Goeker M."/>
        </authorList>
    </citation>
    <scope>NUCLEOTIDE SEQUENCE [LARGE SCALE GENOMIC DNA]</scope>
    <source>
        <strain evidence="2 3">DSM 22071</strain>
    </source>
</reference>
<dbReference type="Proteomes" id="UP000528322">
    <property type="component" value="Unassembled WGS sequence"/>
</dbReference>
<dbReference type="PANTHER" id="PTHR33969">
    <property type="entry name" value="SEGREGATION AND CONDENSATION PROTEIN A"/>
    <property type="match status" value="1"/>
</dbReference>
<protein>
    <recommendedName>
        <fullName evidence="1">Segregation and condensation protein A</fullName>
    </recommendedName>
</protein>
<dbReference type="RefSeq" id="WP_183734240.1">
    <property type="nucleotide sequence ID" value="NZ_JACHID010000023.1"/>
</dbReference>
<proteinExistence type="predicted"/>
<sequence length="235" mass="26754">MYTVSVHDFEGPMDLLLHLIYKNEMDITSISISTIADEYLHHIETMQDLALDVCGEFFVLASTLALIKSRTLLAQSESAPDTVTEELVQKLREYKKYRDVCVALDAMEEQASMVLSRGTTPDVTQEVEADIEVNFDLYDILRSYTQVMDRYHTRKKHEVTLSSINLMEFMEGVSLHIESAGQTCFRYLSSLCDNRLEVIVTFISLLELARLGRIELEIVGGDIQCRAIRVTRQAS</sequence>
<evidence type="ECO:0000313" key="2">
    <source>
        <dbReference type="EMBL" id="MBB5022909.1"/>
    </source>
</evidence>
<dbReference type="AlphaFoldDB" id="A0A7W7Y6E1"/>
<accession>A0A7W7Y6E1</accession>
<dbReference type="InterPro" id="IPR003768">
    <property type="entry name" value="ScpA"/>
</dbReference>
<evidence type="ECO:0000313" key="3">
    <source>
        <dbReference type="Proteomes" id="UP000528322"/>
    </source>
</evidence>
<dbReference type="Pfam" id="PF02616">
    <property type="entry name" value="SMC_ScpA"/>
    <property type="match status" value="1"/>
</dbReference>